<proteinExistence type="predicted"/>
<dbReference type="EMBL" id="JAUCMX010000005">
    <property type="protein sequence ID" value="KAK3545410.1"/>
    <property type="molecule type" value="Genomic_DNA"/>
</dbReference>
<dbReference type="Proteomes" id="UP001274896">
    <property type="component" value="Unassembled WGS sequence"/>
</dbReference>
<protein>
    <submittedName>
        <fullName evidence="2">Uncharacterized protein</fullName>
    </submittedName>
</protein>
<organism evidence="2 3">
    <name type="scientific">Hemibagrus guttatus</name>
    <dbReference type="NCBI Taxonomy" id="175788"/>
    <lineage>
        <taxon>Eukaryota</taxon>
        <taxon>Metazoa</taxon>
        <taxon>Chordata</taxon>
        <taxon>Craniata</taxon>
        <taxon>Vertebrata</taxon>
        <taxon>Euteleostomi</taxon>
        <taxon>Actinopterygii</taxon>
        <taxon>Neopterygii</taxon>
        <taxon>Teleostei</taxon>
        <taxon>Ostariophysi</taxon>
        <taxon>Siluriformes</taxon>
        <taxon>Bagridae</taxon>
        <taxon>Hemibagrus</taxon>
    </lineage>
</organism>
<comment type="caution">
    <text evidence="2">The sequence shown here is derived from an EMBL/GenBank/DDBJ whole genome shotgun (WGS) entry which is preliminary data.</text>
</comment>
<accession>A0AAE0R7D1</accession>
<reference evidence="2" key="1">
    <citation type="submission" date="2023-06" db="EMBL/GenBank/DDBJ databases">
        <title>Male Hemibagrus guttatus genome.</title>
        <authorList>
            <person name="Bian C."/>
        </authorList>
    </citation>
    <scope>NUCLEOTIDE SEQUENCE</scope>
    <source>
        <strain evidence="2">Male_cb2023</strain>
        <tissue evidence="2">Muscle</tissue>
    </source>
</reference>
<gene>
    <name evidence="2" type="ORF">QTP70_007414</name>
</gene>
<name>A0AAE0R7D1_9TELE</name>
<evidence type="ECO:0000313" key="2">
    <source>
        <dbReference type="EMBL" id="KAK3545410.1"/>
    </source>
</evidence>
<evidence type="ECO:0000256" key="1">
    <source>
        <dbReference type="SAM" id="MobiDB-lite"/>
    </source>
</evidence>
<evidence type="ECO:0000313" key="3">
    <source>
        <dbReference type="Proteomes" id="UP001274896"/>
    </source>
</evidence>
<feature type="region of interest" description="Disordered" evidence="1">
    <location>
        <begin position="1"/>
        <end position="39"/>
    </location>
</feature>
<keyword evidence="3" id="KW-1185">Reference proteome</keyword>
<dbReference type="AlphaFoldDB" id="A0AAE0R7D1"/>
<sequence>MKKMENVCVGVTQNTGNRRANKAEDNPKNKPRRRAKRPTVSSYLAGWQARGSDALFAILGWKCWSVRVVCWYDCNTMTAALILGSSVLMACTQAELEQQSSQTTSPGHYAPSDW</sequence>